<feature type="transmembrane region" description="Helical" evidence="1">
    <location>
        <begin position="46"/>
        <end position="66"/>
    </location>
</feature>
<reference evidence="2" key="1">
    <citation type="submission" date="2024-07" db="EMBL/GenBank/DDBJ databases">
        <title>Identification and characteristics of an arsenic-resistant bacterial isolate, which belongs to a novel species.</title>
        <authorList>
            <person name="Juszczyk A."/>
            <person name="Kowalczyk A."/>
            <person name="Was K."/>
            <person name="Kosowicz W."/>
            <person name="Budzyn A."/>
            <person name="Latowski D."/>
        </authorList>
    </citation>
    <scope>NUCLEOTIDE SEQUENCE</scope>
    <source>
        <strain evidence="2">As8PL</strain>
    </source>
</reference>
<keyword evidence="1" id="KW-1133">Transmembrane helix</keyword>
<accession>A0AB39BYF5</accession>
<keyword evidence="1" id="KW-0812">Transmembrane</keyword>
<evidence type="ECO:0000313" key="2">
    <source>
        <dbReference type="EMBL" id="XDI38562.1"/>
    </source>
</evidence>
<evidence type="ECO:0000256" key="1">
    <source>
        <dbReference type="SAM" id="Phobius"/>
    </source>
</evidence>
<dbReference type="AlphaFoldDB" id="A0AB39BYF5"/>
<feature type="transmembrane region" description="Helical" evidence="1">
    <location>
        <begin position="20"/>
        <end position="40"/>
    </location>
</feature>
<gene>
    <name evidence="2" type="ORF">AB3N04_09745</name>
</gene>
<feature type="transmembrane region" description="Helical" evidence="1">
    <location>
        <begin position="87"/>
        <end position="108"/>
    </location>
</feature>
<name>A0AB39BYF5_9BACI</name>
<sequence length="217" mass="24780">MNLISLLFGEPYRESKLFLFFYWFVVAFYFVGLIMTIFLLVVTGEWFFIIPLLLFPLLFRLVYKINTFIYQSIFNAKSHTPITKKKWVVIGSAFAVFMMMVPILLFLFSNNVVTNVSQTNVNGQVELSIGSLRGLYEVESFNLEGATNDLVTLPYVASVKEGSFVLFVERNDGETVWSEEVFADHSGEMVIEQKEGTYRIKIEAEEAKGINVALSLN</sequence>
<proteinExistence type="predicted"/>
<organism evidence="2">
    <name type="scientific">Alkalihalophilus sp. As8PL</name>
    <dbReference type="NCBI Taxonomy" id="3237103"/>
    <lineage>
        <taxon>Bacteria</taxon>
        <taxon>Bacillati</taxon>
        <taxon>Bacillota</taxon>
        <taxon>Bacilli</taxon>
        <taxon>Bacillales</taxon>
        <taxon>Bacillaceae</taxon>
        <taxon>Alkalihalophilus</taxon>
    </lineage>
</organism>
<keyword evidence="1" id="KW-0472">Membrane</keyword>
<protein>
    <submittedName>
        <fullName evidence="2">Uncharacterized protein</fullName>
    </submittedName>
</protein>
<dbReference type="RefSeq" id="WP_368505838.1">
    <property type="nucleotide sequence ID" value="NZ_CP162551.1"/>
</dbReference>
<dbReference type="EMBL" id="CP162551">
    <property type="protein sequence ID" value="XDI38562.1"/>
    <property type="molecule type" value="Genomic_DNA"/>
</dbReference>